<feature type="region of interest" description="Disordered" evidence="11">
    <location>
        <begin position="136"/>
        <end position="190"/>
    </location>
</feature>
<proteinExistence type="inferred from homology"/>
<organism evidence="13 14">
    <name type="scientific">Silurus asotus</name>
    <name type="common">Amur catfish</name>
    <name type="synonym">Parasilurus asotus</name>
    <dbReference type="NCBI Taxonomy" id="30991"/>
    <lineage>
        <taxon>Eukaryota</taxon>
        <taxon>Metazoa</taxon>
        <taxon>Chordata</taxon>
        <taxon>Craniata</taxon>
        <taxon>Vertebrata</taxon>
        <taxon>Euteleostomi</taxon>
        <taxon>Actinopterygii</taxon>
        <taxon>Neopterygii</taxon>
        <taxon>Teleostei</taxon>
        <taxon>Ostariophysi</taxon>
        <taxon>Siluriformes</taxon>
        <taxon>Siluridae</taxon>
        <taxon>Silurus</taxon>
    </lineage>
</organism>
<keyword evidence="6" id="KW-0256">Endoplasmic reticulum</keyword>
<evidence type="ECO:0000256" key="9">
    <source>
        <dbReference type="ARBA" id="ARBA00023136"/>
    </source>
</evidence>
<feature type="coiled-coil region" evidence="10">
    <location>
        <begin position="83"/>
        <end position="121"/>
    </location>
</feature>
<name>A0AAD5A4U9_SILAS</name>
<dbReference type="AlphaFoldDB" id="A0AAD5A4U9"/>
<dbReference type="GO" id="GO:0036502">
    <property type="term" value="C:Derlin-1-VIMP complex"/>
    <property type="evidence" value="ECO:0007669"/>
    <property type="project" value="TreeGrafter"/>
</dbReference>
<gene>
    <name evidence="13" type="ORF">C0J50_5746</name>
</gene>
<comment type="similarity">
    <text evidence="3">Belongs to the selenoprotein S family.</text>
</comment>
<keyword evidence="4" id="KW-0963">Cytoplasm</keyword>
<keyword evidence="5 12" id="KW-0812">Transmembrane</keyword>
<evidence type="ECO:0000256" key="8">
    <source>
        <dbReference type="ARBA" id="ARBA00022989"/>
    </source>
</evidence>
<evidence type="ECO:0000256" key="1">
    <source>
        <dbReference type="ARBA" id="ARBA00004389"/>
    </source>
</evidence>
<reference evidence="13" key="1">
    <citation type="submission" date="2018-07" db="EMBL/GenBank/DDBJ databases">
        <title>Comparative genomics of catfishes provides insights into carnivory and benthic adaptation.</title>
        <authorList>
            <person name="Zhang Y."/>
            <person name="Wang D."/>
            <person name="Peng Z."/>
            <person name="Zheng S."/>
            <person name="Shao F."/>
            <person name="Tao W."/>
        </authorList>
    </citation>
    <scope>NUCLEOTIDE SEQUENCE</scope>
    <source>
        <strain evidence="13">Chongqing</strain>
    </source>
</reference>
<dbReference type="PANTHER" id="PTHR28621:SF1">
    <property type="entry name" value="SELENOPROTEIN S"/>
    <property type="match status" value="1"/>
</dbReference>
<dbReference type="Gene3D" id="6.10.250.2950">
    <property type="match status" value="1"/>
</dbReference>
<comment type="caution">
    <text evidence="13">The sequence shown here is derived from an EMBL/GenBank/DDBJ whole genome shotgun (WGS) entry which is preliminary data.</text>
</comment>
<evidence type="ECO:0000256" key="7">
    <source>
        <dbReference type="ARBA" id="ARBA00022933"/>
    </source>
</evidence>
<keyword evidence="8 12" id="KW-1133">Transmembrane helix</keyword>
<evidence type="ECO:0000256" key="12">
    <source>
        <dbReference type="SAM" id="Phobius"/>
    </source>
</evidence>
<evidence type="ECO:0000256" key="6">
    <source>
        <dbReference type="ARBA" id="ARBA00022824"/>
    </source>
</evidence>
<accession>A0AAD5A4U9</accession>
<dbReference type="EMBL" id="MU575040">
    <property type="protein sequence ID" value="KAI5609766.1"/>
    <property type="molecule type" value="Genomic_DNA"/>
</dbReference>
<comment type="subcellular location">
    <subcellularLocation>
        <location evidence="2">Cytoplasm</location>
    </subcellularLocation>
    <subcellularLocation>
        <location evidence="1">Endoplasmic reticulum membrane</location>
        <topology evidence="1">Single-pass membrane protein</topology>
    </subcellularLocation>
</comment>
<keyword evidence="9 12" id="KW-0472">Membrane</keyword>
<evidence type="ECO:0000256" key="5">
    <source>
        <dbReference type="ARBA" id="ARBA00022692"/>
    </source>
</evidence>
<keyword evidence="14" id="KW-1185">Reference proteome</keyword>
<protein>
    <submittedName>
        <fullName evidence="13">Selenoprotein S</fullName>
    </submittedName>
</protein>
<dbReference type="PANTHER" id="PTHR28621">
    <property type="entry name" value="SELENOPROTEIN S"/>
    <property type="match status" value="1"/>
</dbReference>
<evidence type="ECO:0000256" key="4">
    <source>
        <dbReference type="ARBA" id="ARBA00022490"/>
    </source>
</evidence>
<evidence type="ECO:0000256" key="10">
    <source>
        <dbReference type="SAM" id="Coils"/>
    </source>
</evidence>
<sequence length="190" mass="20824">MEANNAGDANIRPGAGEENLENQDLSFLQAIAGAFFSQYGWFLLVLCVGVYFLIQYLSKMRPSLFQSSAPAVSQDPLSVAKREEALEASRRRMQAELDAKAAEFKEKQQRLEEEKRQQKIEMWDCVKEGKSFKGNARIAKNNEEASTSSTAMKPKADKKPLRSGGYNPLTGGGGGTCSWRPGRRGPSAGG</sequence>
<evidence type="ECO:0000256" key="11">
    <source>
        <dbReference type="SAM" id="MobiDB-lite"/>
    </source>
</evidence>
<keyword evidence="7" id="KW-0712">Selenocysteine</keyword>
<dbReference type="GO" id="GO:0036513">
    <property type="term" value="C:Derlin-1 retrotranslocation complex"/>
    <property type="evidence" value="ECO:0007669"/>
    <property type="project" value="TreeGrafter"/>
</dbReference>
<dbReference type="InterPro" id="IPR009703">
    <property type="entry name" value="Selenoprotein_S"/>
</dbReference>
<evidence type="ECO:0000313" key="13">
    <source>
        <dbReference type="EMBL" id="KAI5609766.1"/>
    </source>
</evidence>
<dbReference type="Proteomes" id="UP001205998">
    <property type="component" value="Unassembled WGS sequence"/>
</dbReference>
<evidence type="ECO:0000256" key="2">
    <source>
        <dbReference type="ARBA" id="ARBA00004496"/>
    </source>
</evidence>
<evidence type="ECO:0000256" key="3">
    <source>
        <dbReference type="ARBA" id="ARBA00011034"/>
    </source>
</evidence>
<feature type="transmembrane region" description="Helical" evidence="12">
    <location>
        <begin position="27"/>
        <end position="54"/>
    </location>
</feature>
<evidence type="ECO:0000313" key="14">
    <source>
        <dbReference type="Proteomes" id="UP001205998"/>
    </source>
</evidence>
<dbReference type="Pfam" id="PF06936">
    <property type="entry name" value="Selenoprotein_S"/>
    <property type="match status" value="1"/>
</dbReference>
<keyword evidence="10" id="KW-0175">Coiled coil</keyword>
<dbReference type="GO" id="GO:0030970">
    <property type="term" value="P:retrograde protein transport, ER to cytosol"/>
    <property type="evidence" value="ECO:0007669"/>
    <property type="project" value="TreeGrafter"/>
</dbReference>
<dbReference type="GO" id="GO:0030968">
    <property type="term" value="P:endoplasmic reticulum unfolded protein response"/>
    <property type="evidence" value="ECO:0007669"/>
    <property type="project" value="TreeGrafter"/>
</dbReference>